<dbReference type="AlphaFoldDB" id="A0A0S7C157"/>
<evidence type="ECO:0000313" key="3">
    <source>
        <dbReference type="EMBL" id="GAP42841.1"/>
    </source>
</evidence>
<dbReference type="GO" id="GO:0003677">
    <property type="term" value="F:DNA binding"/>
    <property type="evidence" value="ECO:0007669"/>
    <property type="project" value="UniProtKB-KW"/>
</dbReference>
<reference evidence="3" key="1">
    <citation type="journal article" date="2015" name="Genome Announc.">
        <title>Draft Genome Sequence of Bacteroidales Strain TBC1, a Novel Isolate from a Methanogenic Wastewater Treatment System.</title>
        <authorList>
            <person name="Tourlousse D.M."/>
            <person name="Matsuura N."/>
            <person name="Sun L."/>
            <person name="Toyonaga M."/>
            <person name="Kuroda K."/>
            <person name="Ohashi A."/>
            <person name="Cruz R."/>
            <person name="Yamaguchi T."/>
            <person name="Sekiguchi Y."/>
        </authorList>
    </citation>
    <scope>NUCLEOTIDE SEQUENCE [LARGE SCALE GENOMIC DNA]</scope>
    <source>
        <strain evidence="3">TBC1</strain>
    </source>
</reference>
<dbReference type="Proteomes" id="UP000053091">
    <property type="component" value="Unassembled WGS sequence"/>
</dbReference>
<organism evidence="3">
    <name type="scientific">Lentimicrobium saccharophilum</name>
    <dbReference type="NCBI Taxonomy" id="1678841"/>
    <lineage>
        <taxon>Bacteria</taxon>
        <taxon>Pseudomonadati</taxon>
        <taxon>Bacteroidota</taxon>
        <taxon>Bacteroidia</taxon>
        <taxon>Bacteroidales</taxon>
        <taxon>Lentimicrobiaceae</taxon>
        <taxon>Lentimicrobium</taxon>
    </lineage>
</organism>
<sequence length="119" mass="12936">MPVNYVLVARPNPMDSAVPRKYYAQAKASGSIHLKQLSKNMAARCTVTSSDILAVPDALIQEMVAELGKGRIVNLCDFGSFRFTLYGEGAGTKAQFNSGLIRGSRIVFRPGAWIETTIL</sequence>
<dbReference type="InterPro" id="IPR041607">
    <property type="entry name" value="HU-HIG"/>
</dbReference>
<dbReference type="Pfam" id="PF18291">
    <property type="entry name" value="HU-HIG"/>
    <property type="match status" value="1"/>
</dbReference>
<keyword evidence="1" id="KW-0238">DNA-binding</keyword>
<dbReference type="RefSeq" id="WP_062039283.1">
    <property type="nucleotide sequence ID" value="NZ_DF968182.1"/>
</dbReference>
<dbReference type="SUPFAM" id="SSF47729">
    <property type="entry name" value="IHF-like DNA-binding proteins"/>
    <property type="match status" value="1"/>
</dbReference>
<proteinExistence type="predicted"/>
<gene>
    <name evidence="3" type="ORF">TBC1_11981</name>
</gene>
<dbReference type="Gene3D" id="4.10.520.10">
    <property type="entry name" value="IHF-like DNA-binding proteins"/>
    <property type="match status" value="1"/>
</dbReference>
<protein>
    <recommendedName>
        <fullName evidence="2">HU domain-containing protein</fullName>
    </recommendedName>
</protein>
<dbReference type="STRING" id="1678841.TBC1_11981"/>
<evidence type="ECO:0000259" key="2">
    <source>
        <dbReference type="Pfam" id="PF18291"/>
    </source>
</evidence>
<dbReference type="EMBL" id="DF968182">
    <property type="protein sequence ID" value="GAP42841.1"/>
    <property type="molecule type" value="Genomic_DNA"/>
</dbReference>
<dbReference type="InterPro" id="IPR010992">
    <property type="entry name" value="IHF-like_DNA-bd_dom_sf"/>
</dbReference>
<name>A0A0S7C157_9BACT</name>
<feature type="domain" description="HU" evidence="2">
    <location>
        <begin position="1"/>
        <end position="117"/>
    </location>
</feature>
<dbReference type="OrthoDB" id="1096803at2"/>
<evidence type="ECO:0000256" key="1">
    <source>
        <dbReference type="ARBA" id="ARBA00023125"/>
    </source>
</evidence>
<accession>A0A0S7C157</accession>
<keyword evidence="4" id="KW-1185">Reference proteome</keyword>
<evidence type="ECO:0000313" key="4">
    <source>
        <dbReference type="Proteomes" id="UP000053091"/>
    </source>
</evidence>